<name>A0ABU6AQG9_9NOCA</name>
<feature type="domain" description="GTPase-associated protein 1 N-terminal" evidence="1">
    <location>
        <begin position="4"/>
        <end position="131"/>
    </location>
</feature>
<comment type="caution">
    <text evidence="2">The sequence shown here is derived from an EMBL/GenBank/DDBJ whole genome shotgun (WGS) entry which is preliminary data.</text>
</comment>
<organism evidence="2 3">
    <name type="scientific">Nocardia implantans</name>
    <dbReference type="NCBI Taxonomy" id="3108168"/>
    <lineage>
        <taxon>Bacteria</taxon>
        <taxon>Bacillati</taxon>
        <taxon>Actinomycetota</taxon>
        <taxon>Actinomycetes</taxon>
        <taxon>Mycobacteriales</taxon>
        <taxon>Nocardiaceae</taxon>
        <taxon>Nocardia</taxon>
    </lineage>
</organism>
<evidence type="ECO:0000313" key="2">
    <source>
        <dbReference type="EMBL" id="MEB3509606.1"/>
    </source>
</evidence>
<proteinExistence type="predicted"/>
<dbReference type="InterPro" id="IPR045402">
    <property type="entry name" value="GAP1-N2"/>
</dbReference>
<dbReference type="RefSeq" id="WP_195077628.1">
    <property type="nucleotide sequence ID" value="NZ_JAYESH010000001.1"/>
</dbReference>
<dbReference type="Proteomes" id="UP001348098">
    <property type="component" value="Unassembled WGS sequence"/>
</dbReference>
<evidence type="ECO:0000259" key="1">
    <source>
        <dbReference type="Pfam" id="PF20013"/>
    </source>
</evidence>
<dbReference type="Pfam" id="PF20013">
    <property type="entry name" value="GAP1-N2"/>
    <property type="match status" value="1"/>
</dbReference>
<dbReference type="EMBL" id="JAYKYQ010000002">
    <property type="protein sequence ID" value="MEB3509606.1"/>
    <property type="molecule type" value="Genomic_DNA"/>
</dbReference>
<evidence type="ECO:0000313" key="3">
    <source>
        <dbReference type="Proteomes" id="UP001348098"/>
    </source>
</evidence>
<reference evidence="2 3" key="1">
    <citation type="submission" date="2023-12" db="EMBL/GenBank/DDBJ databases">
        <title>novel species in genus Nocarida.</title>
        <authorList>
            <person name="Li Z."/>
        </authorList>
    </citation>
    <scope>NUCLEOTIDE SEQUENCE [LARGE SCALE GENOMIC DNA]</scope>
    <source>
        <strain evidence="2 3">CDC186</strain>
    </source>
</reference>
<sequence>MTELEQLLYTRVPRGAAGLGLQPVAASRGLADREDVLTRAAVRLCRYTAPRGSHRDSATPVSYGWTDFEGMRLVFRRGHLGLDTTGRPGNFYAHVVAGPAAALPVHELAARFDSPFWWRGELPVGPVLPRIGLGEIPAAPLRALHPEELSDVVAAILAHDGQLPVILRKPPEVIVAAFAELAWRLPEVADGLTLSTYETSRFVDEFDITGMAVTERSPLRAQADQPSYPATRVSHARLILSDDAGQRAVVRAAVGAMRSGDAANGEGVTLDAVLRCITVLTTGTPDHDLLLPVLRREGGLMTVLALPNGSDILVALLLDSGSPAWEALRQLDSVRANQAGEVATRLGRVIADRSTARMLGEYVHKIGRSLHRYRDICLLELLRRLPPHVLHTADLTFADRRVLLHIAGRCADTTAVIGPLLDTTVADCLRIADDAGLPVRVRATALARAFSATRKDPATTLARLRHPGDLASSFVEALPSVAPLCEAVGKLDQVLAYSVATATAQALDPRERHLLLGTVLPRLDAGRRPGFLAGALTAAPEPDPAWDVVISTVIGEYLVVRGQDGRRPAWVTEDITYLAGLGYGPRSAAWRQLLSAPHATDLGDALGAAADPALVRYRPVTVPMLLYRYRLLIRTPREVDQAIGDLTARGLAAGERDALDLLIDACLAGDAAPLAAAILRHVCSRLATGHRDFHLRLHPRARGLRARMTAIAAVVGYVEVGAILGKEIEDARVRAWLYDIYQSIAPLPGQALPERHWGWRTFR</sequence>
<keyword evidence="3" id="KW-1185">Reference proteome</keyword>
<protein>
    <recommendedName>
        <fullName evidence="1">GTPase-associated protein 1 N-terminal domain-containing protein</fullName>
    </recommendedName>
</protein>
<accession>A0ABU6AQG9</accession>
<gene>
    <name evidence="2" type="ORF">U3653_06210</name>
</gene>